<accession>A0AAV6S4Q4</accession>
<name>A0AAV6S4Q4_SOLSE</name>
<organism evidence="1 2">
    <name type="scientific">Solea senegalensis</name>
    <name type="common">Senegalese sole</name>
    <dbReference type="NCBI Taxonomy" id="28829"/>
    <lineage>
        <taxon>Eukaryota</taxon>
        <taxon>Metazoa</taxon>
        <taxon>Chordata</taxon>
        <taxon>Craniata</taxon>
        <taxon>Vertebrata</taxon>
        <taxon>Euteleostomi</taxon>
        <taxon>Actinopterygii</taxon>
        <taxon>Neopterygii</taxon>
        <taxon>Teleostei</taxon>
        <taxon>Neoteleostei</taxon>
        <taxon>Acanthomorphata</taxon>
        <taxon>Carangaria</taxon>
        <taxon>Pleuronectiformes</taxon>
        <taxon>Pleuronectoidei</taxon>
        <taxon>Soleidae</taxon>
        <taxon>Solea</taxon>
    </lineage>
</organism>
<protein>
    <submittedName>
        <fullName evidence="1">Uncharacterized protein</fullName>
    </submittedName>
</protein>
<evidence type="ECO:0000313" key="2">
    <source>
        <dbReference type="Proteomes" id="UP000693946"/>
    </source>
</evidence>
<dbReference type="AlphaFoldDB" id="A0AAV6S4Q4"/>
<keyword evidence="2" id="KW-1185">Reference proteome</keyword>
<reference evidence="1 2" key="1">
    <citation type="journal article" date="2021" name="Sci. Rep.">
        <title>Chromosome anchoring in Senegalese sole (Solea senegalensis) reveals sex-associated markers and genome rearrangements in flatfish.</title>
        <authorList>
            <person name="Guerrero-Cozar I."/>
            <person name="Gomez-Garrido J."/>
            <person name="Berbel C."/>
            <person name="Martinez-Blanch J.F."/>
            <person name="Alioto T."/>
            <person name="Claros M.G."/>
            <person name="Gagnaire P.A."/>
            <person name="Manchado M."/>
        </authorList>
    </citation>
    <scope>NUCLEOTIDE SEQUENCE [LARGE SCALE GENOMIC DNA]</scope>
    <source>
        <strain evidence="1">Sse05_10M</strain>
    </source>
</reference>
<sequence length="89" mass="10206">MTAQKFYIECYGQDFLLVNNDVLKCSADVEQACYTRATGDKGCTRLENCSRDGWLQFGGSGRVRRSLKCLDLNVLMKRIRDALLQIRKH</sequence>
<evidence type="ECO:0000313" key="1">
    <source>
        <dbReference type="EMBL" id="KAG7512973.1"/>
    </source>
</evidence>
<comment type="caution">
    <text evidence="1">The sequence shown here is derived from an EMBL/GenBank/DDBJ whole genome shotgun (WGS) entry which is preliminary data.</text>
</comment>
<proteinExistence type="predicted"/>
<dbReference type="Proteomes" id="UP000693946">
    <property type="component" value="Linkage Group LG15"/>
</dbReference>
<dbReference type="EMBL" id="JAGKHQ010000007">
    <property type="protein sequence ID" value="KAG7512973.1"/>
    <property type="molecule type" value="Genomic_DNA"/>
</dbReference>
<gene>
    <name evidence="1" type="ORF">JOB18_044202</name>
</gene>